<keyword evidence="1" id="KW-0472">Membrane</keyword>
<evidence type="ECO:0000256" key="1">
    <source>
        <dbReference type="SAM" id="Phobius"/>
    </source>
</evidence>
<accession>A0A7Y3SBB4</accession>
<name>A0A7Y3SBB4_9HYPH</name>
<dbReference type="Proteomes" id="UP000519972">
    <property type="component" value="Unassembled WGS sequence"/>
</dbReference>
<keyword evidence="3" id="KW-1185">Reference proteome</keyword>
<reference evidence="2 3" key="1">
    <citation type="submission" date="2020-02" db="EMBL/GenBank/DDBJ databases">
        <authorList>
            <person name="Sun Q."/>
        </authorList>
    </citation>
    <scope>NUCLEOTIDE SEQUENCE [LARGE SCALE GENOMIC DNA]</scope>
    <source>
        <strain evidence="2 3">CCBAU 03386</strain>
    </source>
</reference>
<feature type="transmembrane region" description="Helical" evidence="1">
    <location>
        <begin position="12"/>
        <end position="30"/>
    </location>
</feature>
<gene>
    <name evidence="2" type="ORF">G9X64_26745</name>
</gene>
<keyword evidence="1" id="KW-0812">Transmembrane</keyword>
<keyword evidence="1" id="KW-1133">Transmembrane helix</keyword>
<evidence type="ECO:0000313" key="3">
    <source>
        <dbReference type="Proteomes" id="UP000519972"/>
    </source>
</evidence>
<dbReference type="AlphaFoldDB" id="A0A7Y3SBB4"/>
<feature type="transmembrane region" description="Helical" evidence="1">
    <location>
        <begin position="36"/>
        <end position="58"/>
    </location>
</feature>
<protein>
    <submittedName>
        <fullName evidence="2">Uncharacterized protein</fullName>
    </submittedName>
</protein>
<organism evidence="2 3">
    <name type="scientific">Rhizobium sophorae</name>
    <dbReference type="NCBI Taxonomy" id="1535242"/>
    <lineage>
        <taxon>Bacteria</taxon>
        <taxon>Pseudomonadati</taxon>
        <taxon>Pseudomonadota</taxon>
        <taxon>Alphaproteobacteria</taxon>
        <taxon>Hyphomicrobiales</taxon>
        <taxon>Rhizobiaceae</taxon>
        <taxon>Rhizobium/Agrobacterium group</taxon>
        <taxon>Rhizobium</taxon>
    </lineage>
</organism>
<dbReference type="RefSeq" id="WP_171377663.1">
    <property type="nucleotide sequence ID" value="NZ_JABFCN010000048.1"/>
</dbReference>
<comment type="caution">
    <text evidence="2">The sequence shown here is derived from an EMBL/GenBank/DDBJ whole genome shotgun (WGS) entry which is preliminary data.</text>
</comment>
<evidence type="ECO:0000313" key="2">
    <source>
        <dbReference type="EMBL" id="NNU40010.1"/>
    </source>
</evidence>
<sequence length="73" mass="8200">MNWNNGFRQIHRWLSIAFTVAVIANIIAVVQEKSFVWVGLLALLPLTLLLLTGLYLFVLPYATKWRGSGRNGG</sequence>
<dbReference type="EMBL" id="JABFCN010000048">
    <property type="protein sequence ID" value="NNU40010.1"/>
    <property type="molecule type" value="Genomic_DNA"/>
</dbReference>
<proteinExistence type="predicted"/>